<evidence type="ECO:0000313" key="3">
    <source>
        <dbReference type="EnsemblPlants" id="AET4Gv20505600.1"/>
    </source>
</evidence>
<name>A0A453IAW4_AEGTS</name>
<organism evidence="3 4">
    <name type="scientific">Aegilops tauschii subsp. strangulata</name>
    <name type="common">Goatgrass</name>
    <dbReference type="NCBI Taxonomy" id="200361"/>
    <lineage>
        <taxon>Eukaryota</taxon>
        <taxon>Viridiplantae</taxon>
        <taxon>Streptophyta</taxon>
        <taxon>Embryophyta</taxon>
        <taxon>Tracheophyta</taxon>
        <taxon>Spermatophyta</taxon>
        <taxon>Magnoliopsida</taxon>
        <taxon>Liliopsida</taxon>
        <taxon>Poales</taxon>
        <taxon>Poaceae</taxon>
        <taxon>BOP clade</taxon>
        <taxon>Pooideae</taxon>
        <taxon>Triticodae</taxon>
        <taxon>Triticeae</taxon>
        <taxon>Triticinae</taxon>
        <taxon>Aegilops</taxon>
    </lineage>
</organism>
<dbReference type="AlphaFoldDB" id="A0A453IAW4"/>
<feature type="region of interest" description="Disordered" evidence="1">
    <location>
        <begin position="34"/>
        <end position="54"/>
    </location>
</feature>
<reference evidence="4" key="1">
    <citation type="journal article" date="2014" name="Science">
        <title>Ancient hybridizations among the ancestral genomes of bread wheat.</title>
        <authorList>
            <consortium name="International Wheat Genome Sequencing Consortium,"/>
            <person name="Marcussen T."/>
            <person name="Sandve S.R."/>
            <person name="Heier L."/>
            <person name="Spannagl M."/>
            <person name="Pfeifer M."/>
            <person name="Jakobsen K.S."/>
            <person name="Wulff B.B."/>
            <person name="Steuernagel B."/>
            <person name="Mayer K.F."/>
            <person name="Olsen O.A."/>
        </authorList>
    </citation>
    <scope>NUCLEOTIDE SEQUENCE [LARGE SCALE GENOMIC DNA]</scope>
    <source>
        <strain evidence="4">cv. AL8/78</strain>
    </source>
</reference>
<sequence>FYRKTVWVNFDLIVLLAITGSDYQLECTSIVPETLESDSQESTSVGVEDRDQPEPELILEIRSNSSEEGNCAVGVPIITPNPEVNFTVDSHGQPYDRSVQRELCFN</sequence>
<reference evidence="3" key="5">
    <citation type="journal article" date="2021" name="G3 (Bethesda)">
        <title>Aegilops tauschii genome assembly Aet v5.0 features greater sequence contiguity and improved annotation.</title>
        <authorList>
            <person name="Wang L."/>
            <person name="Zhu T."/>
            <person name="Rodriguez J.C."/>
            <person name="Deal K.R."/>
            <person name="Dubcovsky J."/>
            <person name="McGuire P.E."/>
            <person name="Lux T."/>
            <person name="Spannagl M."/>
            <person name="Mayer K.F.X."/>
            <person name="Baldrich P."/>
            <person name="Meyers B.C."/>
            <person name="Huo N."/>
            <person name="Gu Y.Q."/>
            <person name="Zhou H."/>
            <person name="Devos K.M."/>
            <person name="Bennetzen J.L."/>
            <person name="Unver T."/>
            <person name="Budak H."/>
            <person name="Gulick P.J."/>
            <person name="Galiba G."/>
            <person name="Kalapos B."/>
            <person name="Nelson D.R."/>
            <person name="Li P."/>
            <person name="You F.M."/>
            <person name="Luo M.C."/>
            <person name="Dvorak J."/>
        </authorList>
    </citation>
    <scope>NUCLEOTIDE SEQUENCE [LARGE SCALE GENOMIC DNA]</scope>
    <source>
        <strain evidence="3">cv. AL8/78</strain>
    </source>
</reference>
<protein>
    <submittedName>
        <fullName evidence="3">Uncharacterized protein</fullName>
    </submittedName>
</protein>
<proteinExistence type="predicted"/>
<keyword evidence="2" id="KW-0732">Signal</keyword>
<feature type="signal peptide" evidence="2">
    <location>
        <begin position="1"/>
        <end position="21"/>
    </location>
</feature>
<evidence type="ECO:0000313" key="4">
    <source>
        <dbReference type="Proteomes" id="UP000015105"/>
    </source>
</evidence>
<accession>A0A453IAW4</accession>
<dbReference type="Gramene" id="AET4Gv20505600.1">
    <property type="protein sequence ID" value="AET4Gv20505600.1"/>
    <property type="gene ID" value="AET4Gv20505600"/>
</dbReference>
<evidence type="ECO:0000256" key="1">
    <source>
        <dbReference type="SAM" id="MobiDB-lite"/>
    </source>
</evidence>
<keyword evidence="4" id="KW-1185">Reference proteome</keyword>
<feature type="chain" id="PRO_5019129028" evidence="2">
    <location>
        <begin position="22"/>
        <end position="106"/>
    </location>
</feature>
<dbReference type="EnsemblPlants" id="AET4Gv20505600.1">
    <property type="protein sequence ID" value="AET4Gv20505600.1"/>
    <property type="gene ID" value="AET4Gv20505600"/>
</dbReference>
<reference evidence="4" key="2">
    <citation type="journal article" date="2017" name="Nat. Plants">
        <title>The Aegilops tauschii genome reveals multiple impacts of transposons.</title>
        <authorList>
            <person name="Zhao G."/>
            <person name="Zou C."/>
            <person name="Li K."/>
            <person name="Wang K."/>
            <person name="Li T."/>
            <person name="Gao L."/>
            <person name="Zhang X."/>
            <person name="Wang H."/>
            <person name="Yang Z."/>
            <person name="Liu X."/>
            <person name="Jiang W."/>
            <person name="Mao L."/>
            <person name="Kong X."/>
            <person name="Jiao Y."/>
            <person name="Jia J."/>
        </authorList>
    </citation>
    <scope>NUCLEOTIDE SEQUENCE [LARGE SCALE GENOMIC DNA]</scope>
    <source>
        <strain evidence="4">cv. AL8/78</strain>
    </source>
</reference>
<evidence type="ECO:0000256" key="2">
    <source>
        <dbReference type="SAM" id="SignalP"/>
    </source>
</evidence>
<reference evidence="3" key="3">
    <citation type="journal article" date="2017" name="Nature">
        <title>Genome sequence of the progenitor of the wheat D genome Aegilops tauschii.</title>
        <authorList>
            <person name="Luo M.C."/>
            <person name="Gu Y.Q."/>
            <person name="Puiu D."/>
            <person name="Wang H."/>
            <person name="Twardziok S.O."/>
            <person name="Deal K.R."/>
            <person name="Huo N."/>
            <person name="Zhu T."/>
            <person name="Wang L."/>
            <person name="Wang Y."/>
            <person name="McGuire P.E."/>
            <person name="Liu S."/>
            <person name="Long H."/>
            <person name="Ramasamy R.K."/>
            <person name="Rodriguez J.C."/>
            <person name="Van S.L."/>
            <person name="Yuan L."/>
            <person name="Wang Z."/>
            <person name="Xia Z."/>
            <person name="Xiao L."/>
            <person name="Anderson O.D."/>
            <person name="Ouyang S."/>
            <person name="Liang Y."/>
            <person name="Zimin A.V."/>
            <person name="Pertea G."/>
            <person name="Qi P."/>
            <person name="Bennetzen J.L."/>
            <person name="Dai X."/>
            <person name="Dawson M.W."/>
            <person name="Muller H.G."/>
            <person name="Kugler K."/>
            <person name="Rivarola-Duarte L."/>
            <person name="Spannagl M."/>
            <person name="Mayer K.F.X."/>
            <person name="Lu F.H."/>
            <person name="Bevan M.W."/>
            <person name="Leroy P."/>
            <person name="Li P."/>
            <person name="You F.M."/>
            <person name="Sun Q."/>
            <person name="Liu Z."/>
            <person name="Lyons E."/>
            <person name="Wicker T."/>
            <person name="Salzberg S.L."/>
            <person name="Devos K.M."/>
            <person name="Dvorak J."/>
        </authorList>
    </citation>
    <scope>NUCLEOTIDE SEQUENCE [LARGE SCALE GENOMIC DNA]</scope>
    <source>
        <strain evidence="3">cv. AL8/78</strain>
    </source>
</reference>
<dbReference type="Proteomes" id="UP000015105">
    <property type="component" value="Chromosome 4D"/>
</dbReference>
<reference evidence="3" key="4">
    <citation type="submission" date="2019-03" db="UniProtKB">
        <authorList>
            <consortium name="EnsemblPlants"/>
        </authorList>
    </citation>
    <scope>IDENTIFICATION</scope>
</reference>